<organism evidence="1 2">
    <name type="scientific">Ixodes persulcatus</name>
    <name type="common">Taiga tick</name>
    <dbReference type="NCBI Taxonomy" id="34615"/>
    <lineage>
        <taxon>Eukaryota</taxon>
        <taxon>Metazoa</taxon>
        <taxon>Ecdysozoa</taxon>
        <taxon>Arthropoda</taxon>
        <taxon>Chelicerata</taxon>
        <taxon>Arachnida</taxon>
        <taxon>Acari</taxon>
        <taxon>Parasitiformes</taxon>
        <taxon>Ixodida</taxon>
        <taxon>Ixodoidea</taxon>
        <taxon>Ixodidae</taxon>
        <taxon>Ixodinae</taxon>
        <taxon>Ixodes</taxon>
    </lineage>
</organism>
<evidence type="ECO:0000313" key="2">
    <source>
        <dbReference type="Proteomes" id="UP000805193"/>
    </source>
</evidence>
<evidence type="ECO:0000313" key="1">
    <source>
        <dbReference type="EMBL" id="KAG0421288.1"/>
    </source>
</evidence>
<comment type="caution">
    <text evidence="1">The sequence shown here is derived from an EMBL/GenBank/DDBJ whole genome shotgun (WGS) entry which is preliminary data.</text>
</comment>
<proteinExistence type="predicted"/>
<reference evidence="1 2" key="1">
    <citation type="journal article" date="2020" name="Cell">
        <title>Large-Scale Comparative Analyses of Tick Genomes Elucidate Their Genetic Diversity and Vector Capacities.</title>
        <authorList>
            <consortium name="Tick Genome and Microbiome Consortium (TIGMIC)"/>
            <person name="Jia N."/>
            <person name="Wang J."/>
            <person name="Shi W."/>
            <person name="Du L."/>
            <person name="Sun Y."/>
            <person name="Zhan W."/>
            <person name="Jiang J.F."/>
            <person name="Wang Q."/>
            <person name="Zhang B."/>
            <person name="Ji P."/>
            <person name="Bell-Sakyi L."/>
            <person name="Cui X.M."/>
            <person name="Yuan T.T."/>
            <person name="Jiang B.G."/>
            <person name="Yang W.F."/>
            <person name="Lam T.T."/>
            <person name="Chang Q.C."/>
            <person name="Ding S.J."/>
            <person name="Wang X.J."/>
            <person name="Zhu J.G."/>
            <person name="Ruan X.D."/>
            <person name="Zhao L."/>
            <person name="Wei J.T."/>
            <person name="Ye R.Z."/>
            <person name="Que T.C."/>
            <person name="Du C.H."/>
            <person name="Zhou Y.H."/>
            <person name="Cheng J.X."/>
            <person name="Dai P.F."/>
            <person name="Guo W.B."/>
            <person name="Han X.H."/>
            <person name="Huang E.J."/>
            <person name="Li L.F."/>
            <person name="Wei W."/>
            <person name="Gao Y.C."/>
            <person name="Liu J.Z."/>
            <person name="Shao H.Z."/>
            <person name="Wang X."/>
            <person name="Wang C.C."/>
            <person name="Yang T.C."/>
            <person name="Huo Q.B."/>
            <person name="Li W."/>
            <person name="Chen H.Y."/>
            <person name="Chen S.E."/>
            <person name="Zhou L.G."/>
            <person name="Ni X.B."/>
            <person name="Tian J.H."/>
            <person name="Sheng Y."/>
            <person name="Liu T."/>
            <person name="Pan Y.S."/>
            <person name="Xia L.Y."/>
            <person name="Li J."/>
            <person name="Zhao F."/>
            <person name="Cao W.C."/>
        </authorList>
    </citation>
    <scope>NUCLEOTIDE SEQUENCE [LARGE SCALE GENOMIC DNA]</scope>
    <source>
        <strain evidence="1">Iper-2018</strain>
    </source>
</reference>
<accession>A0AC60PKC5</accession>
<dbReference type="EMBL" id="JABSTQ010010392">
    <property type="protein sequence ID" value="KAG0421288.1"/>
    <property type="molecule type" value="Genomic_DNA"/>
</dbReference>
<gene>
    <name evidence="1" type="ORF">HPB47_002814</name>
</gene>
<protein>
    <submittedName>
        <fullName evidence="1">Uncharacterized protein</fullName>
    </submittedName>
</protein>
<sequence>MAAYLAWMLSRDDERSLRRERVFRSHITVNDVPEHILERYYRLPKEAILRLCDAVAATLVRPTARNIALPVAVQGLVALRFYASGSFQSVVGEVGHLSQASTSRIVNGVSQALVLISGVLLPHHATSSGPYLDRVLGCINGTHVALKLAKTDKSDYLNRKGYTSVNVQAVCNASNLVTQLTVKWPLSTHASFMWPNCDLYEQFVAGTAPVGWFLGPLTVAAALICPAALQPVHLSRSRIAICVCRILMSHIFVAA</sequence>
<name>A0AC60PKC5_IXOPE</name>
<keyword evidence="2" id="KW-1185">Reference proteome</keyword>
<dbReference type="Proteomes" id="UP000805193">
    <property type="component" value="Unassembled WGS sequence"/>
</dbReference>